<evidence type="ECO:0000313" key="2">
    <source>
        <dbReference type="EMBL" id="CAB3959809.1"/>
    </source>
</evidence>
<sequence length="550" mass="57569">MRERAGQRRDAAQPRGAHQRRGVVADDAPAGIAVGRDRGAVAHFQHARLARHGAGQQQRQQRRVVGRIAHLEVIGQQLALVVQRGGHVHELARALGFPLVFLVAHQLHPHRRADGGRQQRGVGADVVGAVAAVAAGGLHADDLDAVLAQLEQAVQVGAQHVRVLGAGPDREAAVAMVGHRAGRPDGRVHLVGPDVGAAQAHGGGGTGGLDVAFLQQQPAAGGVGADGAGQVVQHGRGRHRFPAHLERAHGGFGLFLAIRHHADEIALHHHLDAARQVRDGIAVDVDQAAADEVAGVAAGVRRAHHAAVAHAGHAHVVHEAQFAGGLGRNVDARDGAADHGVVAGRLEPHLGIIGGQLQPGVLALHQLTVVQGAFVARIGGTHDAVAQAQRVRRHAPLSRGPRQQVLARLGGGAAQRGGRDLDAGAGDGGPLVGGGVGVAQHHFQSRHRHVQFLGHDLRQRGADAGAQVDVTVEGQRAPAARRGLIGQHRHEDFGRVLHVIRDHARLPGRRTRRRGRGAHDQQRAGVGQQRVVQRAGMGQVHGRRRSGRIG</sequence>
<feature type="compositionally biased region" description="Low complexity" evidence="1">
    <location>
        <begin position="523"/>
        <end position="540"/>
    </location>
</feature>
<accession>A0ABM8M4R2</accession>
<protein>
    <submittedName>
        <fullName evidence="2">Uncharacterized protein</fullName>
    </submittedName>
</protein>
<name>A0ABM8M4R2_9BURK</name>
<feature type="region of interest" description="Disordered" evidence="1">
    <location>
        <begin position="1"/>
        <end position="26"/>
    </location>
</feature>
<organism evidence="2 3">
    <name type="scientific">Achromobacter ruhlandii</name>
    <dbReference type="NCBI Taxonomy" id="72557"/>
    <lineage>
        <taxon>Bacteria</taxon>
        <taxon>Pseudomonadati</taxon>
        <taxon>Pseudomonadota</taxon>
        <taxon>Betaproteobacteria</taxon>
        <taxon>Burkholderiales</taxon>
        <taxon>Alcaligenaceae</taxon>
        <taxon>Achromobacter</taxon>
    </lineage>
</organism>
<proteinExistence type="predicted"/>
<evidence type="ECO:0000313" key="3">
    <source>
        <dbReference type="Proteomes" id="UP000494161"/>
    </source>
</evidence>
<evidence type="ECO:0000256" key="1">
    <source>
        <dbReference type="SAM" id="MobiDB-lite"/>
    </source>
</evidence>
<gene>
    <name evidence="2" type="ORF">LMG7053_06022</name>
</gene>
<keyword evidence="3" id="KW-1185">Reference proteome</keyword>
<dbReference type="Proteomes" id="UP000494161">
    <property type="component" value="Unassembled WGS sequence"/>
</dbReference>
<dbReference type="EMBL" id="CADILJ010000137">
    <property type="protein sequence ID" value="CAB3959809.1"/>
    <property type="molecule type" value="Genomic_DNA"/>
</dbReference>
<feature type="region of interest" description="Disordered" evidence="1">
    <location>
        <begin position="506"/>
        <end position="550"/>
    </location>
</feature>
<feature type="compositionally biased region" description="Basic residues" evidence="1">
    <location>
        <begin position="506"/>
        <end position="516"/>
    </location>
</feature>
<feature type="compositionally biased region" description="Basic and acidic residues" evidence="1">
    <location>
        <begin position="1"/>
        <end position="12"/>
    </location>
</feature>
<comment type="caution">
    <text evidence="2">The sequence shown here is derived from an EMBL/GenBank/DDBJ whole genome shotgun (WGS) entry which is preliminary data.</text>
</comment>
<reference evidence="2 3" key="1">
    <citation type="submission" date="2020-04" db="EMBL/GenBank/DDBJ databases">
        <authorList>
            <person name="De Canck E."/>
        </authorList>
    </citation>
    <scope>NUCLEOTIDE SEQUENCE [LARGE SCALE GENOMIC DNA]</scope>
    <source>
        <strain evidence="2 3">LMG 7053</strain>
    </source>
</reference>
<feature type="compositionally biased region" description="Basic residues" evidence="1">
    <location>
        <begin position="541"/>
        <end position="550"/>
    </location>
</feature>